<proteinExistence type="inferred from homology"/>
<dbReference type="HAMAP" id="MF_01815">
    <property type="entry name" value="FabH"/>
    <property type="match status" value="1"/>
</dbReference>
<evidence type="ECO:0000256" key="2">
    <source>
        <dbReference type="ARBA" id="ARBA00008642"/>
    </source>
</evidence>
<feature type="domain" description="Beta-ketoacyl-[acyl-carrier-protein] synthase III C-terminal" evidence="11">
    <location>
        <begin position="238"/>
        <end position="327"/>
    </location>
</feature>
<comment type="similarity">
    <text evidence="2">Belongs to the thiolase-like superfamily. FabH family.</text>
</comment>
<keyword evidence="7" id="KW-0276">Fatty acid metabolism</keyword>
<dbReference type="GO" id="GO:0004315">
    <property type="term" value="F:3-oxoacyl-[acyl-carrier-protein] synthase activity"/>
    <property type="evidence" value="ECO:0007669"/>
    <property type="project" value="InterPro"/>
</dbReference>
<dbReference type="NCBIfam" id="TIGR00747">
    <property type="entry name" value="fabH"/>
    <property type="match status" value="1"/>
</dbReference>
<dbReference type="InterPro" id="IPR013751">
    <property type="entry name" value="ACP_syn_III_N"/>
</dbReference>
<evidence type="ECO:0000256" key="8">
    <source>
        <dbReference type="ARBA" id="ARBA00023098"/>
    </source>
</evidence>
<evidence type="ECO:0000256" key="7">
    <source>
        <dbReference type="ARBA" id="ARBA00022832"/>
    </source>
</evidence>
<evidence type="ECO:0000256" key="9">
    <source>
        <dbReference type="ARBA" id="ARBA00023160"/>
    </source>
</evidence>
<dbReference type="NCBIfam" id="NF006829">
    <property type="entry name" value="PRK09352.1"/>
    <property type="match status" value="1"/>
</dbReference>
<evidence type="ECO:0000313" key="13">
    <source>
        <dbReference type="EMBL" id="KKN38449.1"/>
    </source>
</evidence>
<evidence type="ECO:0000259" key="12">
    <source>
        <dbReference type="Pfam" id="PF08545"/>
    </source>
</evidence>
<dbReference type="FunFam" id="3.40.47.10:FF:000004">
    <property type="entry name" value="3-oxoacyl-[acyl-carrier-protein] synthase 3"/>
    <property type="match status" value="1"/>
</dbReference>
<evidence type="ECO:0000259" key="11">
    <source>
        <dbReference type="Pfam" id="PF08541"/>
    </source>
</evidence>
<evidence type="ECO:0000256" key="3">
    <source>
        <dbReference type="ARBA" id="ARBA00012333"/>
    </source>
</evidence>
<dbReference type="InterPro" id="IPR016039">
    <property type="entry name" value="Thiolase-like"/>
</dbReference>
<dbReference type="EMBL" id="LAZR01001827">
    <property type="protein sequence ID" value="KKN38449.1"/>
    <property type="molecule type" value="Genomic_DNA"/>
</dbReference>
<evidence type="ECO:0000256" key="1">
    <source>
        <dbReference type="ARBA" id="ARBA00005194"/>
    </source>
</evidence>
<dbReference type="CDD" id="cd00830">
    <property type="entry name" value="KAS_III"/>
    <property type="match status" value="1"/>
</dbReference>
<sequence>MKKRATISAMGSYLPAEKITNADLERTVETDDEWIRTRTGIKERRRVAVDENCSDIGAKACLDMLDNAGLAVTEIDLLISTSLSPDQLCPSTASLIQKKVGLKNAAAFDLTSACAGFSFALTTAASFIESGQYKNVVVVGSEAMSRLINWSDRNTCILFGDGAGAVLVQVADEPYGILGSYLATDGTKSDAIEIKAGGSAIPASYQTVDKGLHFLQMKGQEVFKFAVRVIPKAINSVLEKSDLKIEDVDLIIPHQANKRIIEAAAGKLNIPIEKFFTNLELLGNTSTASVPLALKQAAKENKLKKGDIVITVGFGGGLSWGANVLRWSIEG</sequence>
<organism evidence="13">
    <name type="scientific">marine sediment metagenome</name>
    <dbReference type="NCBI Taxonomy" id="412755"/>
    <lineage>
        <taxon>unclassified sequences</taxon>
        <taxon>metagenomes</taxon>
        <taxon>ecological metagenomes</taxon>
    </lineage>
</organism>
<comment type="caution">
    <text evidence="13">The sequence shown here is derived from an EMBL/GenBank/DDBJ whole genome shotgun (WGS) entry which is preliminary data.</text>
</comment>
<gene>
    <name evidence="13" type="ORF">LCGC14_0753260</name>
</gene>
<dbReference type="GO" id="GO:0033818">
    <property type="term" value="F:beta-ketoacyl-acyl-carrier-protein synthase III activity"/>
    <property type="evidence" value="ECO:0007669"/>
    <property type="project" value="UniProtKB-EC"/>
</dbReference>
<dbReference type="GO" id="GO:0044550">
    <property type="term" value="P:secondary metabolite biosynthetic process"/>
    <property type="evidence" value="ECO:0007669"/>
    <property type="project" value="TreeGrafter"/>
</dbReference>
<feature type="domain" description="Beta-ketoacyl-[acyl-carrier-protein] synthase III N-terminal" evidence="12">
    <location>
        <begin position="108"/>
        <end position="186"/>
    </location>
</feature>
<keyword evidence="4" id="KW-0963">Cytoplasm</keyword>
<reference evidence="13" key="1">
    <citation type="journal article" date="2015" name="Nature">
        <title>Complex archaea that bridge the gap between prokaryotes and eukaryotes.</title>
        <authorList>
            <person name="Spang A."/>
            <person name="Saw J.H."/>
            <person name="Jorgensen S.L."/>
            <person name="Zaremba-Niedzwiedzka K."/>
            <person name="Martijn J."/>
            <person name="Lind A.E."/>
            <person name="van Eijk R."/>
            <person name="Schleper C."/>
            <person name="Guy L."/>
            <person name="Ettema T.J."/>
        </authorList>
    </citation>
    <scope>NUCLEOTIDE SEQUENCE</scope>
</reference>
<dbReference type="Gene3D" id="3.40.47.10">
    <property type="match status" value="1"/>
</dbReference>
<dbReference type="PANTHER" id="PTHR34069:SF2">
    <property type="entry name" value="BETA-KETOACYL-[ACYL-CARRIER-PROTEIN] SYNTHASE III"/>
    <property type="match status" value="1"/>
</dbReference>
<dbReference type="Pfam" id="PF08545">
    <property type="entry name" value="ACP_syn_III"/>
    <property type="match status" value="1"/>
</dbReference>
<keyword evidence="5" id="KW-0444">Lipid biosynthesis</keyword>
<accession>A0A0F9Q7K5</accession>
<name>A0A0F9Q7K5_9ZZZZ</name>
<evidence type="ECO:0000256" key="10">
    <source>
        <dbReference type="ARBA" id="ARBA00023315"/>
    </source>
</evidence>
<dbReference type="GO" id="GO:0006633">
    <property type="term" value="P:fatty acid biosynthetic process"/>
    <property type="evidence" value="ECO:0007669"/>
    <property type="project" value="UniProtKB-KW"/>
</dbReference>
<dbReference type="Pfam" id="PF08541">
    <property type="entry name" value="ACP_syn_III_C"/>
    <property type="match status" value="1"/>
</dbReference>
<dbReference type="PANTHER" id="PTHR34069">
    <property type="entry name" value="3-OXOACYL-[ACYL-CARRIER-PROTEIN] SYNTHASE 3"/>
    <property type="match status" value="1"/>
</dbReference>
<keyword evidence="8" id="KW-0443">Lipid metabolism</keyword>
<dbReference type="AlphaFoldDB" id="A0A0F9Q7K5"/>
<evidence type="ECO:0000256" key="6">
    <source>
        <dbReference type="ARBA" id="ARBA00022679"/>
    </source>
</evidence>
<dbReference type="SUPFAM" id="SSF53901">
    <property type="entry name" value="Thiolase-like"/>
    <property type="match status" value="1"/>
</dbReference>
<dbReference type="InterPro" id="IPR013747">
    <property type="entry name" value="ACP_syn_III_C"/>
</dbReference>
<evidence type="ECO:0000256" key="4">
    <source>
        <dbReference type="ARBA" id="ARBA00022490"/>
    </source>
</evidence>
<dbReference type="InterPro" id="IPR004655">
    <property type="entry name" value="FabH"/>
</dbReference>
<comment type="pathway">
    <text evidence="1">Lipid metabolism; fatty acid biosynthesis.</text>
</comment>
<keyword evidence="6" id="KW-0808">Transferase</keyword>
<protein>
    <recommendedName>
        <fullName evidence="3">beta-ketoacyl-[acyl-carrier-protein] synthase III</fullName>
        <ecNumber evidence="3">2.3.1.180</ecNumber>
    </recommendedName>
</protein>
<dbReference type="EC" id="2.3.1.180" evidence="3"/>
<evidence type="ECO:0000256" key="5">
    <source>
        <dbReference type="ARBA" id="ARBA00022516"/>
    </source>
</evidence>
<keyword evidence="9" id="KW-0275">Fatty acid biosynthesis</keyword>
<keyword evidence="10" id="KW-0012">Acyltransferase</keyword>